<dbReference type="RefSeq" id="WP_144398173.1">
    <property type="nucleotide sequence ID" value="NZ_VJXW01000007.1"/>
</dbReference>
<name>A0A552V6Z1_9FIRM</name>
<dbReference type="AlphaFoldDB" id="A0A552V6Z1"/>
<dbReference type="EMBL" id="VJXW01000007">
    <property type="protein sequence ID" value="TRW26244.1"/>
    <property type="molecule type" value="Genomic_DNA"/>
</dbReference>
<comment type="caution">
    <text evidence="1">The sequence shown here is derived from an EMBL/GenBank/DDBJ whole genome shotgun (WGS) entry which is preliminary data.</text>
</comment>
<sequence length="301" mass="34654">MPNLYFYKANYLENDVLKGSAELKSALNKIIGNSKRVLLSEKEEDGITLEILGVANYSNATKDVELDDADFIFGVLGKEKDIFNIQKRNKQNLGASDIEKKDNEYVEIFTYFYLFFDYNVIVYLRSSSAPSINEFCKIFKDTPSSTLDIVPIVREDVLGYVKKKDIIGTTSIRIAVPQDDLLDVYGIKLSKKEFDKLRNENTIELTFDIKPKRGESIFSHNVNIIDKLISAFGKVDKAVVSAKDMGKKAQKYNILDDKFIREVSFKFKADDDDYHEKRHEIREKILEEYKANISDIKNFIK</sequence>
<evidence type="ECO:0000313" key="2">
    <source>
        <dbReference type="Proteomes" id="UP000319424"/>
    </source>
</evidence>
<accession>A0A552V6Z1</accession>
<dbReference type="OrthoDB" id="1957712at2"/>
<proteinExistence type="predicted"/>
<reference evidence="1 2" key="1">
    <citation type="submission" date="2019-07" db="EMBL/GenBank/DDBJ databases">
        <title>Criibacterium bergeronii gen. nov., sp. nov. isolated from human clinical samples.</title>
        <authorList>
            <person name="Maheux A.F."/>
            <person name="Boudreau D.K."/>
            <person name="Berube E."/>
            <person name="Brodeur S."/>
            <person name="Bernard K.A."/>
            <person name="Abed J.Y."/>
            <person name="Ducrey E."/>
            <person name="Guay E.F."/>
            <person name="Raymond F."/>
            <person name="Corbeil J."/>
            <person name="Domingo M.-C."/>
            <person name="Roy P.H."/>
            <person name="Boissinot M."/>
            <person name="Tocheva E.I."/>
            <person name="Omar R.F."/>
        </authorList>
    </citation>
    <scope>NUCLEOTIDE SEQUENCE [LARGE SCALE GENOMIC DNA]</scope>
    <source>
        <strain evidence="1 2">CCRI-24246</strain>
    </source>
</reference>
<evidence type="ECO:0000313" key="1">
    <source>
        <dbReference type="EMBL" id="TRW26244.1"/>
    </source>
</evidence>
<organism evidence="1 2">
    <name type="scientific">Criibacterium bergeronii</name>
    <dbReference type="NCBI Taxonomy" id="1871336"/>
    <lineage>
        <taxon>Bacteria</taxon>
        <taxon>Bacillati</taxon>
        <taxon>Bacillota</taxon>
        <taxon>Clostridia</taxon>
        <taxon>Peptostreptococcales</taxon>
        <taxon>Filifactoraceae</taxon>
        <taxon>Criibacterium</taxon>
    </lineage>
</organism>
<dbReference type="Proteomes" id="UP000319424">
    <property type="component" value="Unassembled WGS sequence"/>
</dbReference>
<protein>
    <submittedName>
        <fullName evidence="1">Uncharacterized protein</fullName>
    </submittedName>
</protein>
<gene>
    <name evidence="1" type="ORF">FL857_06030</name>
</gene>